<evidence type="ECO:0000256" key="3">
    <source>
        <dbReference type="ARBA" id="ARBA00023015"/>
    </source>
</evidence>
<dbReference type="InterPro" id="IPR036388">
    <property type="entry name" value="WH-like_DNA-bd_sf"/>
</dbReference>
<proteinExistence type="predicted"/>
<dbReference type="InterPro" id="IPR001867">
    <property type="entry name" value="OmpR/PhoB-type_DNA-bd"/>
</dbReference>
<dbReference type="Pfam" id="PF00072">
    <property type="entry name" value="Response_reg"/>
    <property type="match status" value="1"/>
</dbReference>
<evidence type="ECO:0000256" key="5">
    <source>
        <dbReference type="ARBA" id="ARBA00023163"/>
    </source>
</evidence>
<evidence type="ECO:0000256" key="4">
    <source>
        <dbReference type="ARBA" id="ARBA00023125"/>
    </source>
</evidence>
<evidence type="ECO:0000256" key="7">
    <source>
        <dbReference type="PROSITE-ProRule" id="PRU01091"/>
    </source>
</evidence>
<dbReference type="SMART" id="SM00862">
    <property type="entry name" value="Trans_reg_C"/>
    <property type="match status" value="1"/>
</dbReference>
<comment type="caution">
    <text evidence="10">The sequence shown here is derived from an EMBL/GenBank/DDBJ whole genome shotgun (WGS) entry which is preliminary data.</text>
</comment>
<dbReference type="GO" id="GO:0032993">
    <property type="term" value="C:protein-DNA complex"/>
    <property type="evidence" value="ECO:0007669"/>
    <property type="project" value="TreeGrafter"/>
</dbReference>
<accession>A0A7C3DR32</accession>
<evidence type="ECO:0000256" key="6">
    <source>
        <dbReference type="PROSITE-ProRule" id="PRU00169"/>
    </source>
</evidence>
<dbReference type="GO" id="GO:0000156">
    <property type="term" value="F:phosphorelay response regulator activity"/>
    <property type="evidence" value="ECO:0007669"/>
    <property type="project" value="TreeGrafter"/>
</dbReference>
<dbReference type="SMART" id="SM00448">
    <property type="entry name" value="REC"/>
    <property type="match status" value="1"/>
</dbReference>
<dbReference type="InterPro" id="IPR016032">
    <property type="entry name" value="Sig_transdc_resp-reg_C-effctor"/>
</dbReference>
<dbReference type="PROSITE" id="PS51755">
    <property type="entry name" value="OMPR_PHOB"/>
    <property type="match status" value="1"/>
</dbReference>
<gene>
    <name evidence="10" type="ORF">ENS82_08975</name>
</gene>
<dbReference type="EMBL" id="DSWI01000018">
    <property type="protein sequence ID" value="HFG20832.1"/>
    <property type="molecule type" value="Genomic_DNA"/>
</dbReference>
<keyword evidence="1 6" id="KW-0597">Phosphoprotein</keyword>
<dbReference type="InterPro" id="IPR039420">
    <property type="entry name" value="WalR-like"/>
</dbReference>
<keyword evidence="2" id="KW-0902">Two-component regulatory system</keyword>
<organism evidence="10">
    <name type="scientific">Meiothermus ruber</name>
    <dbReference type="NCBI Taxonomy" id="277"/>
    <lineage>
        <taxon>Bacteria</taxon>
        <taxon>Thermotogati</taxon>
        <taxon>Deinococcota</taxon>
        <taxon>Deinococci</taxon>
        <taxon>Thermales</taxon>
        <taxon>Thermaceae</taxon>
        <taxon>Meiothermus</taxon>
    </lineage>
</organism>
<dbReference type="PROSITE" id="PS50110">
    <property type="entry name" value="RESPONSE_REGULATORY"/>
    <property type="match status" value="1"/>
</dbReference>
<dbReference type="PANTHER" id="PTHR48111">
    <property type="entry name" value="REGULATOR OF RPOS"/>
    <property type="match status" value="1"/>
</dbReference>
<dbReference type="CDD" id="cd00383">
    <property type="entry name" value="trans_reg_C"/>
    <property type="match status" value="1"/>
</dbReference>
<name>A0A7C3DR32_MEIRU</name>
<evidence type="ECO:0000313" key="10">
    <source>
        <dbReference type="EMBL" id="HFG20832.1"/>
    </source>
</evidence>
<evidence type="ECO:0000256" key="1">
    <source>
        <dbReference type="ARBA" id="ARBA00022553"/>
    </source>
</evidence>
<protein>
    <submittedName>
        <fullName evidence="10">Response regulator transcription factor</fullName>
    </submittedName>
</protein>
<evidence type="ECO:0000259" key="9">
    <source>
        <dbReference type="PROSITE" id="PS51755"/>
    </source>
</evidence>
<keyword evidence="4 7" id="KW-0238">DNA-binding</keyword>
<feature type="domain" description="OmpR/PhoB-type" evidence="9">
    <location>
        <begin position="126"/>
        <end position="226"/>
    </location>
</feature>
<reference evidence="10" key="1">
    <citation type="journal article" date="2020" name="mSystems">
        <title>Genome- and Community-Level Interaction Insights into Carbon Utilization and Element Cycling Functions of Hydrothermarchaeota in Hydrothermal Sediment.</title>
        <authorList>
            <person name="Zhou Z."/>
            <person name="Liu Y."/>
            <person name="Xu W."/>
            <person name="Pan J."/>
            <person name="Luo Z.H."/>
            <person name="Li M."/>
        </authorList>
    </citation>
    <scope>NUCLEOTIDE SEQUENCE [LARGE SCALE GENOMIC DNA]</scope>
    <source>
        <strain evidence="10">SpSt-524</strain>
    </source>
</reference>
<dbReference type="Gene3D" id="3.40.50.2300">
    <property type="match status" value="1"/>
</dbReference>
<dbReference type="CDD" id="cd17574">
    <property type="entry name" value="REC_OmpR"/>
    <property type="match status" value="1"/>
</dbReference>
<evidence type="ECO:0000259" key="8">
    <source>
        <dbReference type="PROSITE" id="PS50110"/>
    </source>
</evidence>
<evidence type="ECO:0000256" key="2">
    <source>
        <dbReference type="ARBA" id="ARBA00023012"/>
    </source>
</evidence>
<dbReference type="Gene3D" id="1.10.10.10">
    <property type="entry name" value="Winged helix-like DNA-binding domain superfamily/Winged helix DNA-binding domain"/>
    <property type="match status" value="1"/>
</dbReference>
<feature type="DNA-binding region" description="OmpR/PhoB-type" evidence="7">
    <location>
        <begin position="126"/>
        <end position="226"/>
    </location>
</feature>
<dbReference type="InterPro" id="IPR011006">
    <property type="entry name" value="CheY-like_superfamily"/>
</dbReference>
<feature type="domain" description="Response regulatory" evidence="8">
    <location>
        <begin position="4"/>
        <end position="118"/>
    </location>
</feature>
<dbReference type="SUPFAM" id="SSF46894">
    <property type="entry name" value="C-terminal effector domain of the bipartite response regulators"/>
    <property type="match status" value="1"/>
</dbReference>
<keyword evidence="5" id="KW-0804">Transcription</keyword>
<dbReference type="SUPFAM" id="SSF52172">
    <property type="entry name" value="CheY-like"/>
    <property type="match status" value="1"/>
</dbReference>
<feature type="modified residue" description="4-aspartylphosphate" evidence="6">
    <location>
        <position position="53"/>
    </location>
</feature>
<dbReference type="FunFam" id="3.40.50.2300:FF:000001">
    <property type="entry name" value="DNA-binding response regulator PhoB"/>
    <property type="match status" value="1"/>
</dbReference>
<dbReference type="PANTHER" id="PTHR48111:SF21">
    <property type="entry name" value="DNA-BINDING DUAL MASTER TRANSCRIPTIONAL REGULATOR RPAA"/>
    <property type="match status" value="1"/>
</dbReference>
<keyword evidence="3" id="KW-0805">Transcription regulation</keyword>
<sequence length="239" mass="27191">MKPKVLLVEDEPALAEALADNLEGEGYAVEIAPDGRTALERWAAWQPDLVVLDVMLPGVDGLQVCQKMRAQGQTTPVLFLSARGAPEERVEGLRVGGDDYLGKPFHLPEFLLRVKNLLRRRAETPRVVYEFAGHRVDFRAWTAYLQDGRKEALGEREMAILRLLIERAGEVVSRDEILDRVWGQEVFPSSRTIDNFVVRLRRLFEPDPAHPVHFHTVWGVGYRFTPWPELKSEATKEQA</sequence>
<dbReference type="RefSeq" id="WP_409657398.1">
    <property type="nucleotide sequence ID" value="NZ_JBKBUW010000043.1"/>
</dbReference>
<dbReference type="InterPro" id="IPR001789">
    <property type="entry name" value="Sig_transdc_resp-reg_receiver"/>
</dbReference>
<dbReference type="Pfam" id="PF00486">
    <property type="entry name" value="Trans_reg_C"/>
    <property type="match status" value="1"/>
</dbReference>
<dbReference type="GO" id="GO:0000976">
    <property type="term" value="F:transcription cis-regulatory region binding"/>
    <property type="evidence" value="ECO:0007669"/>
    <property type="project" value="TreeGrafter"/>
</dbReference>
<dbReference type="GO" id="GO:0006355">
    <property type="term" value="P:regulation of DNA-templated transcription"/>
    <property type="evidence" value="ECO:0007669"/>
    <property type="project" value="InterPro"/>
</dbReference>
<dbReference type="AlphaFoldDB" id="A0A7C3DR32"/>
<dbReference type="GO" id="GO:0005829">
    <property type="term" value="C:cytosol"/>
    <property type="evidence" value="ECO:0007669"/>
    <property type="project" value="TreeGrafter"/>
</dbReference>